<feature type="compositionally biased region" description="Basic and acidic residues" evidence="1">
    <location>
        <begin position="264"/>
        <end position="284"/>
    </location>
</feature>
<keyword evidence="3" id="KW-1185">Reference proteome</keyword>
<evidence type="ECO:0000313" key="2">
    <source>
        <dbReference type="EMBL" id="ETO27699.1"/>
    </source>
</evidence>
<dbReference type="Proteomes" id="UP000023152">
    <property type="component" value="Unassembled WGS sequence"/>
</dbReference>
<proteinExistence type="predicted"/>
<reference evidence="2 3" key="1">
    <citation type="journal article" date="2013" name="Curr. Biol.">
        <title>The Genome of the Foraminiferan Reticulomyxa filosa.</title>
        <authorList>
            <person name="Glockner G."/>
            <person name="Hulsmann N."/>
            <person name="Schleicher M."/>
            <person name="Noegel A.A."/>
            <person name="Eichinger L."/>
            <person name="Gallinger C."/>
            <person name="Pawlowski J."/>
            <person name="Sierra R."/>
            <person name="Euteneuer U."/>
            <person name="Pillet L."/>
            <person name="Moustafa A."/>
            <person name="Platzer M."/>
            <person name="Groth M."/>
            <person name="Szafranski K."/>
            <person name="Schliwa M."/>
        </authorList>
    </citation>
    <scope>NUCLEOTIDE SEQUENCE [LARGE SCALE GENOMIC DNA]</scope>
</reference>
<feature type="compositionally biased region" description="Basic and acidic residues" evidence="1">
    <location>
        <begin position="356"/>
        <end position="368"/>
    </location>
</feature>
<sequence>MEIVAQGNAKANAWAAPSLGGLYLHAPFSQDQETTDGQIPNEQEAMHRDDYRNRKRSTIGSLVRTKLSFAQTPFPTENPIGDSPSPPLQQFKHNDKERHSTLLGKSHGSSLENVRTPFDTRGIPSTTAGLSTAIRKYAQRFEDEGRDDHTRNNASNDENDDHSNRDATNTNGVTQTHKPGENSDKHWHVITSLDDMDKRLKQNFPSPSTQVLSSTVEHDVITNTSAVQNGVQSTLSPFKPFGLFVFILSRPSISNEGIRNAVENHKHDKGREQDDEQKNEHNEHDDIEGDAMDAKEEDKEDGKQNDNGKQNDKENNTDKQRHDEEEHHDNATHSFNAIAVNTLMDEDLSLSPTNNDHLDIDANGHDYDVYGGVDHQSAEEQEQEQEQKLEQEHEDEEGVSRRISAEPLKKTHTQTKETSNGPAKVGNSNKASDVSTLRRTSLASNSLELNIIEDANQVSASKNKPVREHRNSNGVSNAMSNLLSKYNNVPSNANEERNRLPQVKYRFALPIHFFSNCFFFLKKKKKKEQTTELIDDGFESPEPRPLTRKRRQHGAQDENKKANAKEKTKGNKQKKGKTGKKKKNRLKKSL</sequence>
<dbReference type="EMBL" id="ASPP01007098">
    <property type="protein sequence ID" value="ETO27699.1"/>
    <property type="molecule type" value="Genomic_DNA"/>
</dbReference>
<feature type="compositionally biased region" description="Basic and acidic residues" evidence="1">
    <location>
        <begin position="139"/>
        <end position="151"/>
    </location>
</feature>
<evidence type="ECO:0000256" key="1">
    <source>
        <dbReference type="SAM" id="MobiDB-lite"/>
    </source>
</evidence>
<feature type="region of interest" description="Disordered" evidence="1">
    <location>
        <begin position="532"/>
        <end position="590"/>
    </location>
</feature>
<feature type="compositionally biased region" description="Basic and acidic residues" evidence="1">
    <location>
        <begin position="554"/>
        <end position="569"/>
    </location>
</feature>
<feature type="compositionally biased region" description="Polar residues" evidence="1">
    <location>
        <begin position="166"/>
        <end position="177"/>
    </location>
</feature>
<feature type="compositionally biased region" description="Basic residues" evidence="1">
    <location>
        <begin position="570"/>
        <end position="590"/>
    </location>
</feature>
<feature type="region of interest" description="Disordered" evidence="1">
    <location>
        <begin position="354"/>
        <end position="438"/>
    </location>
</feature>
<organism evidence="2 3">
    <name type="scientific">Reticulomyxa filosa</name>
    <dbReference type="NCBI Taxonomy" id="46433"/>
    <lineage>
        <taxon>Eukaryota</taxon>
        <taxon>Sar</taxon>
        <taxon>Rhizaria</taxon>
        <taxon>Retaria</taxon>
        <taxon>Foraminifera</taxon>
        <taxon>Monothalamids</taxon>
        <taxon>Reticulomyxidae</taxon>
        <taxon>Reticulomyxa</taxon>
    </lineage>
</organism>
<comment type="caution">
    <text evidence="2">The sequence shown here is derived from an EMBL/GenBank/DDBJ whole genome shotgun (WGS) entry which is preliminary data.</text>
</comment>
<feature type="compositionally biased region" description="Polar residues" evidence="1">
    <location>
        <begin position="32"/>
        <end position="41"/>
    </location>
</feature>
<dbReference type="AlphaFoldDB" id="X6NPR5"/>
<feature type="compositionally biased region" description="Polar residues" evidence="1">
    <location>
        <begin position="416"/>
        <end position="438"/>
    </location>
</feature>
<evidence type="ECO:0000313" key="3">
    <source>
        <dbReference type="Proteomes" id="UP000023152"/>
    </source>
</evidence>
<feature type="region of interest" description="Disordered" evidence="1">
    <location>
        <begin position="32"/>
        <end position="186"/>
    </location>
</feature>
<feature type="compositionally biased region" description="Basic and acidic residues" evidence="1">
    <location>
        <begin position="398"/>
        <end position="409"/>
    </location>
</feature>
<protein>
    <submittedName>
        <fullName evidence="2">Sec-1 family protein</fullName>
    </submittedName>
</protein>
<gene>
    <name evidence="2" type="ORF">RFI_09437</name>
</gene>
<accession>X6NPR5</accession>
<name>X6NPR5_RETFI</name>
<feature type="region of interest" description="Disordered" evidence="1">
    <location>
        <begin position="264"/>
        <end position="331"/>
    </location>
</feature>
<feature type="compositionally biased region" description="Basic and acidic residues" evidence="1">
    <location>
        <begin position="292"/>
        <end position="331"/>
    </location>
</feature>